<keyword evidence="8 16" id="KW-0560">Oxidoreductase</keyword>
<dbReference type="EC" id="1.8.1.4" evidence="3 16"/>
<evidence type="ECO:0000256" key="3">
    <source>
        <dbReference type="ARBA" id="ARBA00012608"/>
    </source>
</evidence>
<keyword evidence="10" id="KW-1015">Disulfide bond</keyword>
<keyword evidence="9 14" id="KW-0520">NAD</keyword>
<evidence type="ECO:0000313" key="20">
    <source>
        <dbReference type="Proteomes" id="UP000466730"/>
    </source>
</evidence>
<keyword evidence="14" id="KW-0547">Nucleotide-binding</keyword>
<comment type="subcellular location">
    <subcellularLocation>
        <location evidence="1">Cytoplasm</location>
    </subcellularLocation>
</comment>
<evidence type="ECO:0000256" key="16">
    <source>
        <dbReference type="RuleBase" id="RU003692"/>
    </source>
</evidence>
<dbReference type="InterPro" id="IPR006258">
    <property type="entry name" value="Lipoamide_DH"/>
</dbReference>
<comment type="similarity">
    <text evidence="2 16">Belongs to the class-I pyridine nucleotide-disulfide oxidoreductase family.</text>
</comment>
<dbReference type="PRINTS" id="PR00368">
    <property type="entry name" value="FADPNR"/>
</dbReference>
<gene>
    <name evidence="19" type="primary">lpdA</name>
    <name evidence="19" type="ORF">GH815_05105</name>
</gene>
<feature type="domain" description="Pyridine nucleotide-disulphide oxidoreductase dimerisation" evidence="17">
    <location>
        <begin position="345"/>
        <end position="453"/>
    </location>
</feature>
<dbReference type="PANTHER" id="PTHR22912:SF217">
    <property type="entry name" value="DIHYDROLIPOYL DEHYDROGENASE"/>
    <property type="match status" value="1"/>
</dbReference>
<comment type="caution">
    <text evidence="19">The sequence shown here is derived from an EMBL/GenBank/DDBJ whole genome shotgun (WGS) entry which is preliminary data.</text>
</comment>
<dbReference type="Gene3D" id="3.50.50.60">
    <property type="entry name" value="FAD/NAD(P)-binding domain"/>
    <property type="match status" value="2"/>
</dbReference>
<dbReference type="PRINTS" id="PR00411">
    <property type="entry name" value="PNDRDTASEI"/>
</dbReference>
<dbReference type="Gene3D" id="3.30.390.30">
    <property type="match status" value="1"/>
</dbReference>
<accession>A0A844BHC4</accession>
<evidence type="ECO:0000256" key="9">
    <source>
        <dbReference type="ARBA" id="ARBA00023027"/>
    </source>
</evidence>
<dbReference type="NCBIfam" id="TIGR01350">
    <property type="entry name" value="lipoamide_DH"/>
    <property type="match status" value="1"/>
</dbReference>
<keyword evidence="20" id="KW-1185">Reference proteome</keyword>
<feature type="binding site" evidence="14">
    <location>
        <position position="52"/>
    </location>
    <ligand>
        <name>FAD</name>
        <dbReference type="ChEBI" id="CHEBI:57692"/>
    </ligand>
</feature>
<evidence type="ECO:0000256" key="7">
    <source>
        <dbReference type="ARBA" id="ARBA00022827"/>
    </source>
</evidence>
<dbReference type="Pfam" id="PF07992">
    <property type="entry name" value="Pyr_redox_2"/>
    <property type="match status" value="1"/>
</dbReference>
<dbReference type="InterPro" id="IPR012999">
    <property type="entry name" value="Pyr_OxRdtase_I_AS"/>
</dbReference>
<feature type="binding site" evidence="14">
    <location>
        <position position="310"/>
    </location>
    <ligand>
        <name>FAD</name>
        <dbReference type="ChEBI" id="CHEBI:57692"/>
    </ligand>
</feature>
<comment type="catalytic activity">
    <reaction evidence="12 16">
        <text>N(6)-[(R)-dihydrolipoyl]-L-lysyl-[protein] + NAD(+) = N(6)-[(R)-lipoyl]-L-lysyl-[protein] + NADH + H(+)</text>
        <dbReference type="Rhea" id="RHEA:15045"/>
        <dbReference type="Rhea" id="RHEA-COMP:10474"/>
        <dbReference type="Rhea" id="RHEA-COMP:10475"/>
        <dbReference type="ChEBI" id="CHEBI:15378"/>
        <dbReference type="ChEBI" id="CHEBI:57540"/>
        <dbReference type="ChEBI" id="CHEBI:57945"/>
        <dbReference type="ChEBI" id="CHEBI:83099"/>
        <dbReference type="ChEBI" id="CHEBI:83100"/>
        <dbReference type="EC" id="1.8.1.4"/>
    </reaction>
</comment>
<feature type="binding site" evidence="14">
    <location>
        <position position="270"/>
    </location>
    <ligand>
        <name>NAD(+)</name>
        <dbReference type="ChEBI" id="CHEBI:57540"/>
    </ligand>
</feature>
<proteinExistence type="inferred from homology"/>
<dbReference type="InterPro" id="IPR004099">
    <property type="entry name" value="Pyr_nucl-diS_OxRdtase_dimer"/>
</dbReference>
<feature type="domain" description="FAD/NAD(P)-binding" evidence="18">
    <location>
        <begin position="6"/>
        <end position="325"/>
    </location>
</feature>
<evidence type="ECO:0000256" key="13">
    <source>
        <dbReference type="PIRSR" id="PIRSR000350-2"/>
    </source>
</evidence>
<evidence type="ECO:0000259" key="18">
    <source>
        <dbReference type="Pfam" id="PF07992"/>
    </source>
</evidence>
<comment type="cofactor">
    <cofactor evidence="14 16">
        <name>FAD</name>
        <dbReference type="ChEBI" id="CHEBI:57692"/>
    </cofactor>
    <text evidence="14 16">Binds 1 FAD per subunit.</text>
</comment>
<keyword evidence="6 16" id="KW-0285">Flavoprotein</keyword>
<dbReference type="RefSeq" id="WP_153747678.1">
    <property type="nucleotide sequence ID" value="NZ_BAAADI010000026.1"/>
</dbReference>
<protein>
    <recommendedName>
        <fullName evidence="4 16">Dihydrolipoyl dehydrogenase</fullName>
        <ecNumber evidence="3 16">1.8.1.4</ecNumber>
    </recommendedName>
</protein>
<dbReference type="OrthoDB" id="9776382at2"/>
<evidence type="ECO:0000256" key="8">
    <source>
        <dbReference type="ARBA" id="ARBA00023002"/>
    </source>
</evidence>
<evidence type="ECO:0000313" key="19">
    <source>
        <dbReference type="EMBL" id="MRH20363.1"/>
    </source>
</evidence>
<feature type="active site" description="Proton acceptor" evidence="13">
    <location>
        <position position="443"/>
    </location>
</feature>
<keyword evidence="5" id="KW-0963">Cytoplasm</keyword>
<dbReference type="InterPro" id="IPR050151">
    <property type="entry name" value="Class-I_Pyr_Nuc-Dis_Oxidored"/>
</dbReference>
<comment type="miscellaneous">
    <text evidence="16">The active site is a redox-active disulfide bond.</text>
</comment>
<feature type="binding site" evidence="14">
    <location>
        <begin position="180"/>
        <end position="187"/>
    </location>
    <ligand>
        <name>NAD(+)</name>
        <dbReference type="ChEBI" id="CHEBI:57540"/>
    </ligand>
</feature>
<evidence type="ECO:0000256" key="14">
    <source>
        <dbReference type="PIRSR" id="PIRSR000350-3"/>
    </source>
</evidence>
<dbReference type="FunFam" id="3.30.390.30:FF:000001">
    <property type="entry name" value="Dihydrolipoyl dehydrogenase"/>
    <property type="match status" value="1"/>
</dbReference>
<dbReference type="InterPro" id="IPR023753">
    <property type="entry name" value="FAD/NAD-binding_dom"/>
</dbReference>
<evidence type="ECO:0000256" key="1">
    <source>
        <dbReference type="ARBA" id="ARBA00004496"/>
    </source>
</evidence>
<evidence type="ECO:0000256" key="5">
    <source>
        <dbReference type="ARBA" id="ARBA00022490"/>
    </source>
</evidence>
<dbReference type="InterPro" id="IPR016156">
    <property type="entry name" value="FAD/NAD-linked_Rdtase_dimer_sf"/>
</dbReference>
<dbReference type="GO" id="GO:0005737">
    <property type="term" value="C:cytoplasm"/>
    <property type="evidence" value="ECO:0007669"/>
    <property type="project" value="UniProtKB-SubCell"/>
</dbReference>
<dbReference type="Proteomes" id="UP000466730">
    <property type="component" value="Unassembled WGS sequence"/>
</dbReference>
<evidence type="ECO:0000256" key="4">
    <source>
        <dbReference type="ARBA" id="ARBA00016961"/>
    </source>
</evidence>
<dbReference type="GO" id="GO:0006103">
    <property type="term" value="P:2-oxoglutarate metabolic process"/>
    <property type="evidence" value="ECO:0007669"/>
    <property type="project" value="TreeGrafter"/>
</dbReference>
<dbReference type="SUPFAM" id="SSF51905">
    <property type="entry name" value="FAD/NAD(P)-binding domain"/>
    <property type="match status" value="1"/>
</dbReference>
<dbReference type="InterPro" id="IPR036188">
    <property type="entry name" value="FAD/NAD-bd_sf"/>
</dbReference>
<dbReference type="EMBL" id="WJPO01000005">
    <property type="protein sequence ID" value="MRH20363.1"/>
    <property type="molecule type" value="Genomic_DNA"/>
</dbReference>
<dbReference type="AlphaFoldDB" id="A0A844BHC4"/>
<organism evidence="19 20">
    <name type="scientific">Rhodovulum strictum</name>
    <dbReference type="NCBI Taxonomy" id="58314"/>
    <lineage>
        <taxon>Bacteria</taxon>
        <taxon>Pseudomonadati</taxon>
        <taxon>Pseudomonadota</taxon>
        <taxon>Alphaproteobacteria</taxon>
        <taxon>Rhodobacterales</taxon>
        <taxon>Paracoccaceae</taxon>
        <taxon>Rhodovulum</taxon>
    </lineage>
</organism>
<feature type="disulfide bond" description="Redox-active" evidence="15">
    <location>
        <begin position="43"/>
        <end position="48"/>
    </location>
</feature>
<sequence>MSARNFDMIVIGAGPGGYVAAIRGAQLGMKVCVVEREHLGGICLNWGCIPTKAMLRSAEVFHLMHRASEFGLTADGIGYDLDAVVKRSRGVAKQLAGGVGHLLKKNKVTVVMGAATLAGPGRVSVATDTGSEELTAPAIVLATGARARDLPGLEADGKRVWSYRHALVPPHMPKKLLVIGSGAIGIEFASFFNTLGAETTVVEVMERILPVEDAEISGFAKKQFEKQGMRILEGASVTRLDRGTDKVTAHVEQGGRTEAFEVDTVISAVGIVGNVEGLGLEALGVRIDRTHVVTDEFCRTGIKGLYAIGDVAGPPWLAHKASHEGVMVAELIAGGHPHPIRPGSIAGCTYCHPQVASVGLTEARAKEKGYEVRVGRFPFLGNGKAIALGEPEGMVKTLFDAKTGELLGAHMVGAEVTELIQGYVVARGLESTEADLMQTIFPHPTLSEMMHESVLDAWGRAIHF</sequence>
<dbReference type="GO" id="GO:0050660">
    <property type="term" value="F:flavin adenine dinucleotide binding"/>
    <property type="evidence" value="ECO:0007669"/>
    <property type="project" value="InterPro"/>
</dbReference>
<dbReference type="GO" id="GO:0004148">
    <property type="term" value="F:dihydrolipoyl dehydrogenase (NADH) activity"/>
    <property type="evidence" value="ECO:0007669"/>
    <property type="project" value="UniProtKB-EC"/>
</dbReference>
<evidence type="ECO:0000256" key="11">
    <source>
        <dbReference type="ARBA" id="ARBA00023284"/>
    </source>
</evidence>
<reference evidence="19 20" key="1">
    <citation type="submission" date="2019-11" db="EMBL/GenBank/DDBJ databases">
        <title>Draft Whole-Genome sequence of the marine photosynthetic bacterium Rhodovulum strictum DSM 11289.</title>
        <authorList>
            <person name="Kyndt J.A."/>
            <person name="Meyer T.E."/>
        </authorList>
    </citation>
    <scope>NUCLEOTIDE SEQUENCE [LARGE SCALE GENOMIC DNA]</scope>
    <source>
        <strain evidence="19 20">DSM 11289</strain>
    </source>
</reference>
<keyword evidence="7 14" id="KW-0274">FAD</keyword>
<keyword evidence="11 16" id="KW-0676">Redox-active center</keyword>
<dbReference type="PANTHER" id="PTHR22912">
    <property type="entry name" value="DISULFIDE OXIDOREDUCTASE"/>
    <property type="match status" value="1"/>
</dbReference>
<evidence type="ECO:0000256" key="2">
    <source>
        <dbReference type="ARBA" id="ARBA00007532"/>
    </source>
</evidence>
<evidence type="ECO:0000259" key="17">
    <source>
        <dbReference type="Pfam" id="PF02852"/>
    </source>
</evidence>
<evidence type="ECO:0000256" key="6">
    <source>
        <dbReference type="ARBA" id="ARBA00022630"/>
    </source>
</evidence>
<feature type="binding site" evidence="14">
    <location>
        <position position="203"/>
    </location>
    <ligand>
        <name>NAD(+)</name>
        <dbReference type="ChEBI" id="CHEBI:57540"/>
    </ligand>
</feature>
<name>A0A844BHC4_9RHOB</name>
<dbReference type="Pfam" id="PF02852">
    <property type="entry name" value="Pyr_redox_dim"/>
    <property type="match status" value="1"/>
</dbReference>
<dbReference type="PIRSF" id="PIRSF000350">
    <property type="entry name" value="Mercury_reductase_MerA"/>
    <property type="match status" value="1"/>
</dbReference>
<dbReference type="PROSITE" id="PS00076">
    <property type="entry name" value="PYRIDINE_REDOX_1"/>
    <property type="match status" value="1"/>
</dbReference>
<evidence type="ECO:0000256" key="12">
    <source>
        <dbReference type="ARBA" id="ARBA00049187"/>
    </source>
</evidence>
<evidence type="ECO:0000256" key="10">
    <source>
        <dbReference type="ARBA" id="ARBA00023157"/>
    </source>
</evidence>
<dbReference type="SUPFAM" id="SSF55424">
    <property type="entry name" value="FAD/NAD-linked reductases, dimerisation (C-terminal) domain"/>
    <property type="match status" value="1"/>
</dbReference>
<evidence type="ECO:0000256" key="15">
    <source>
        <dbReference type="PIRSR" id="PIRSR000350-4"/>
    </source>
</evidence>
<dbReference type="InterPro" id="IPR001100">
    <property type="entry name" value="Pyr_nuc-diS_OxRdtase"/>
</dbReference>